<dbReference type="Pfam" id="PF18042">
    <property type="entry name" value="ORF_12_N"/>
    <property type="match status" value="1"/>
</dbReference>
<feature type="signal peptide" evidence="2">
    <location>
        <begin position="1"/>
        <end position="21"/>
    </location>
</feature>
<evidence type="ECO:0000259" key="3">
    <source>
        <dbReference type="Pfam" id="PF13354"/>
    </source>
</evidence>
<keyword evidence="2" id="KW-0732">Signal</keyword>
<feature type="compositionally biased region" description="Low complexity" evidence="1">
    <location>
        <begin position="61"/>
        <end position="73"/>
    </location>
</feature>
<comment type="caution">
    <text evidence="5">The sequence shown here is derived from an EMBL/GenBank/DDBJ whole genome shotgun (WGS) entry which is preliminary data.</text>
</comment>
<dbReference type="PANTHER" id="PTHR35333">
    <property type="entry name" value="BETA-LACTAMASE"/>
    <property type="match status" value="1"/>
</dbReference>
<gene>
    <name evidence="5" type="ORF">RH857_02210</name>
</gene>
<sequence length="485" mass="51190">MRLRRSLASASLLALTVTACGDDAVPDEVDTATEGPQTEPLLEDEASDSDDADAELDDALSDPAADAGAGAEPVDLPDTPAGQTVADILAALNAEEDAQPEDWEGRLHESFLAQVSAEEFVEILNTGLRPAAPFSATSYEGTDLSAMARLESEADAVDLHVELGEENLITGILFSPAQEPPELTESLDDVEAGLREIPGEIRALVLEDDEPLLTIDADSPAPLASTAKLYVLLALTQAIDDGGTSWDETLTLTDQARSLPSGTLQEEETGFELTVQEAAQAMIQISDNTATDLLIHHLGREAVEAAVAEADHHAPELMAPFLTTRELFQLHWGQGEWGDEWEQADQDRRRAIVEELAEEPLPELEEIDLSAAAHHLDWHASAADVARVHSALHAAGERHPELEEILGANPGLVVPGGSDGLESVAYKGGSAPGVLTGSWRAELAAGQGEDGAHRTVVLLASGDPEELAGIDADLFALGQSALTAD</sequence>
<dbReference type="RefSeq" id="WP_310536345.1">
    <property type="nucleotide sequence ID" value="NZ_BAAAOC010000093.1"/>
</dbReference>
<feature type="compositionally biased region" description="Acidic residues" evidence="1">
    <location>
        <begin position="41"/>
        <end position="60"/>
    </location>
</feature>
<dbReference type="InterPro" id="IPR012338">
    <property type="entry name" value="Beta-lactam/transpept-like"/>
</dbReference>
<dbReference type="PANTHER" id="PTHR35333:SF5">
    <property type="entry name" value="CONSERVED LIPOPROTEIN LPQF-RELATED"/>
    <property type="match status" value="1"/>
</dbReference>
<evidence type="ECO:0000256" key="1">
    <source>
        <dbReference type="SAM" id="MobiDB-lite"/>
    </source>
</evidence>
<proteinExistence type="predicted"/>
<feature type="domain" description="Beta-lactamase class A catalytic" evidence="3">
    <location>
        <begin position="206"/>
        <end position="313"/>
    </location>
</feature>
<organism evidence="5 6">
    <name type="scientific">Nesterenkonia flava</name>
    <dbReference type="NCBI Taxonomy" id="469799"/>
    <lineage>
        <taxon>Bacteria</taxon>
        <taxon>Bacillati</taxon>
        <taxon>Actinomycetota</taxon>
        <taxon>Actinomycetes</taxon>
        <taxon>Micrococcales</taxon>
        <taxon>Micrococcaceae</taxon>
        <taxon>Nesterenkonia</taxon>
    </lineage>
</organism>
<reference evidence="6" key="1">
    <citation type="submission" date="2023-07" db="EMBL/GenBank/DDBJ databases">
        <title>Description of three actinobacteria isolated from air of manufacturing shop in a pharmaceutical factory.</title>
        <authorList>
            <person name="Zhang D.-F."/>
        </authorList>
    </citation>
    <scope>NUCLEOTIDE SEQUENCE [LARGE SCALE GENOMIC DNA]</scope>
    <source>
        <strain evidence="6">CCTCC AB 207010</strain>
    </source>
</reference>
<feature type="region of interest" description="Disordered" evidence="1">
    <location>
        <begin position="21"/>
        <end position="81"/>
    </location>
</feature>
<feature type="chain" id="PRO_5047100464" evidence="2">
    <location>
        <begin position="22"/>
        <end position="485"/>
    </location>
</feature>
<dbReference type="Pfam" id="PF13354">
    <property type="entry name" value="Beta-lactamase2"/>
    <property type="match status" value="1"/>
</dbReference>
<keyword evidence="5" id="KW-0378">Hydrolase</keyword>
<dbReference type="SUPFAM" id="SSF56601">
    <property type="entry name" value="beta-lactamase/transpeptidase-like"/>
    <property type="match status" value="1"/>
</dbReference>
<dbReference type="PROSITE" id="PS51257">
    <property type="entry name" value="PROKAR_LIPOPROTEIN"/>
    <property type="match status" value="1"/>
</dbReference>
<protein>
    <submittedName>
        <fullName evidence="5">Serine hydrolase</fullName>
    </submittedName>
</protein>
<keyword evidence="6" id="KW-1185">Reference proteome</keyword>
<dbReference type="InterPro" id="IPR040846">
    <property type="entry name" value="ORF_12_N"/>
</dbReference>
<dbReference type="InterPro" id="IPR045155">
    <property type="entry name" value="Beta-lactam_cat"/>
</dbReference>
<accession>A0ABU1FRK3</accession>
<dbReference type="Gene3D" id="1.10.8.620">
    <property type="entry name" value="ORF12 helical bundle domain-like"/>
    <property type="match status" value="1"/>
</dbReference>
<dbReference type="GO" id="GO:0016787">
    <property type="term" value="F:hydrolase activity"/>
    <property type="evidence" value="ECO:0007669"/>
    <property type="project" value="UniProtKB-KW"/>
</dbReference>
<dbReference type="Gene3D" id="3.40.710.10">
    <property type="entry name" value="DD-peptidase/beta-lactamase superfamily"/>
    <property type="match status" value="1"/>
</dbReference>
<feature type="domain" description="ORF 12 gene product N-terminal" evidence="4">
    <location>
        <begin position="76"/>
        <end position="169"/>
    </location>
</feature>
<evidence type="ECO:0000313" key="6">
    <source>
        <dbReference type="Proteomes" id="UP001260872"/>
    </source>
</evidence>
<dbReference type="InterPro" id="IPR000871">
    <property type="entry name" value="Beta-lactam_class-A"/>
</dbReference>
<dbReference type="EMBL" id="JAVKGT010000004">
    <property type="protein sequence ID" value="MDR5710957.1"/>
    <property type="molecule type" value="Genomic_DNA"/>
</dbReference>
<dbReference type="Proteomes" id="UP001260872">
    <property type="component" value="Unassembled WGS sequence"/>
</dbReference>
<dbReference type="Gene3D" id="3.10.450.280">
    <property type="match status" value="1"/>
</dbReference>
<evidence type="ECO:0000313" key="5">
    <source>
        <dbReference type="EMBL" id="MDR5710957.1"/>
    </source>
</evidence>
<evidence type="ECO:0000256" key="2">
    <source>
        <dbReference type="SAM" id="SignalP"/>
    </source>
</evidence>
<name>A0ABU1FRK3_9MICC</name>
<evidence type="ECO:0000259" key="4">
    <source>
        <dbReference type="Pfam" id="PF18042"/>
    </source>
</evidence>